<dbReference type="AlphaFoldDB" id="A0A3M7M6D4"/>
<dbReference type="Proteomes" id="UP000265663">
    <property type="component" value="Unassembled WGS sequence"/>
</dbReference>
<evidence type="ECO:0000313" key="1">
    <source>
        <dbReference type="EMBL" id="RMZ69969.1"/>
    </source>
</evidence>
<protein>
    <submittedName>
        <fullName evidence="1">Gag polymerase env poly</fullName>
    </submittedName>
</protein>
<keyword evidence="2" id="KW-1185">Reference proteome</keyword>
<sequence>MGGDVTVTSEIQVELALATRKLDTSLNDSVVRPRGVGRIDGSHVSVLKLVQAIEAAVHRQRHLYRIS</sequence>
<gene>
    <name evidence="1" type="ORF">GMOD_00008911</name>
</gene>
<proteinExistence type="predicted"/>
<name>A0A3M7M6D4_9PLEO</name>
<evidence type="ECO:0000313" key="2">
    <source>
        <dbReference type="Proteomes" id="UP000265663"/>
    </source>
</evidence>
<reference evidence="1 2" key="1">
    <citation type="journal article" date="2014" name="PLoS ONE">
        <title>De novo Genome Assembly of the Fungal Plant Pathogen Pyrenophora semeniperda.</title>
        <authorList>
            <person name="Soliai M.M."/>
            <person name="Meyer S.E."/>
            <person name="Udall J.A."/>
            <person name="Elzinga D.E."/>
            <person name="Hermansen R.A."/>
            <person name="Bodily P.M."/>
            <person name="Hart A.A."/>
            <person name="Coleman C.E."/>
        </authorList>
    </citation>
    <scope>NUCLEOTIDE SEQUENCE [LARGE SCALE GENOMIC DNA]</scope>
    <source>
        <strain evidence="1 2">CCB06</strain>
        <tissue evidence="1">Mycelium</tissue>
    </source>
</reference>
<dbReference type="EMBL" id="KE747823">
    <property type="protein sequence ID" value="RMZ69969.1"/>
    <property type="molecule type" value="Genomic_DNA"/>
</dbReference>
<organism evidence="1 2">
    <name type="scientific">Pyrenophora seminiperda CCB06</name>
    <dbReference type="NCBI Taxonomy" id="1302712"/>
    <lineage>
        <taxon>Eukaryota</taxon>
        <taxon>Fungi</taxon>
        <taxon>Dikarya</taxon>
        <taxon>Ascomycota</taxon>
        <taxon>Pezizomycotina</taxon>
        <taxon>Dothideomycetes</taxon>
        <taxon>Pleosporomycetidae</taxon>
        <taxon>Pleosporales</taxon>
        <taxon>Pleosporineae</taxon>
        <taxon>Pleosporaceae</taxon>
        <taxon>Pyrenophora</taxon>
    </lineage>
</organism>
<accession>A0A3M7M6D4</accession>